<reference evidence="5" key="1">
    <citation type="submission" date="2025-08" db="UniProtKB">
        <authorList>
            <consortium name="RefSeq"/>
        </authorList>
    </citation>
    <scope>IDENTIFICATION</scope>
    <source>
        <tissue evidence="5">Gonads</tissue>
    </source>
</reference>
<evidence type="ECO:0000313" key="5">
    <source>
        <dbReference type="RefSeq" id="XP_013415786.1"/>
    </source>
</evidence>
<protein>
    <submittedName>
        <fullName evidence="5">Uncharacterized protein LOC106177529</fullName>
    </submittedName>
</protein>
<evidence type="ECO:0000259" key="3">
    <source>
        <dbReference type="PROSITE" id="PS50017"/>
    </source>
</evidence>
<dbReference type="RefSeq" id="XP_013415786.1">
    <property type="nucleotide sequence ID" value="XM_013560332.1"/>
</dbReference>
<dbReference type="OrthoDB" id="6076830at2759"/>
<proteinExistence type="predicted"/>
<feature type="coiled-coil region" evidence="1">
    <location>
        <begin position="197"/>
        <end position="224"/>
    </location>
</feature>
<dbReference type="OMA" id="NICHPAR"/>
<feature type="region of interest" description="Disordered" evidence="2">
    <location>
        <begin position="13"/>
        <end position="40"/>
    </location>
</feature>
<dbReference type="GO" id="GO:0007165">
    <property type="term" value="P:signal transduction"/>
    <property type="evidence" value="ECO:0007669"/>
    <property type="project" value="InterPro"/>
</dbReference>
<evidence type="ECO:0000256" key="1">
    <source>
        <dbReference type="SAM" id="Coils"/>
    </source>
</evidence>
<dbReference type="InterPro" id="IPR011029">
    <property type="entry name" value="DEATH-like_dom_sf"/>
</dbReference>
<dbReference type="GeneID" id="106177529"/>
<dbReference type="KEGG" id="lak:106177529"/>
<dbReference type="Proteomes" id="UP000085678">
    <property type="component" value="Unplaced"/>
</dbReference>
<name>A0A1S3K0H8_LINAN</name>
<keyword evidence="1" id="KW-0175">Coiled coil</keyword>
<gene>
    <name evidence="5" type="primary">LOC106177529</name>
</gene>
<dbReference type="InterPro" id="IPR000488">
    <property type="entry name" value="Death_dom"/>
</dbReference>
<dbReference type="PROSITE" id="PS50017">
    <property type="entry name" value="DEATH_DOMAIN"/>
    <property type="match status" value="1"/>
</dbReference>
<sequence length="585" mass="69270">MLTLPSGRKARMGFRTRPTYNEVPKTPKTPPPPSLPEPPLPLTVDSVRRKVLLALHDVQRQLIAFRKTWLRKLDTDASPKWLDFYNLLLFKCSLKTDTKTGTLSVEQFANILYTENHDNEKIQQQFGTDPTLEELKQTCNRDSAFRDFRTRIQKKMKDSVFFHLEKCCVSFVEETHSSDLSPVKEYEDEIVAFKVKFHETLEHVDALNKELEELRASMPLLLEEYDKVAHYMEGTIEEFLNICHPARRLLESDEGYSRRLQNEIIRLNYERLRFKEEIKHINNRKDTVTIRATRRSYSAKQAEIKVQEKLEEQTTFRRRQLTARENFGRLDNSLLKKKRKLQDLQRQIKDYRAMMPPNSPVLREAMKAEKITYEEVQSLQRRMDKLNGEVNALKNEKLGSYVQLFELERQSQQHRSSEKAAFTILGRHKRTLSQVRSDLKDNERKLRILLKIKELKHQPESMEKMYKRPEKGETIEMKAYDYVHEAIKFVAAEIGQEWPELYMDLPFSPRRDFHCKARDIEVIDANTYGVTVGWQEKAIKSLERWRRFSRLADVNELILTLKRLKKMDLVRRLETHMLKISVNGL</sequence>
<evidence type="ECO:0000313" key="4">
    <source>
        <dbReference type="Proteomes" id="UP000085678"/>
    </source>
</evidence>
<dbReference type="CDD" id="cd01670">
    <property type="entry name" value="Death"/>
    <property type="match status" value="1"/>
</dbReference>
<dbReference type="InParanoid" id="A0A1S3K0H8"/>
<dbReference type="AlphaFoldDB" id="A0A1S3K0H8"/>
<accession>A0A1S3K0H8</accession>
<evidence type="ECO:0000256" key="2">
    <source>
        <dbReference type="SAM" id="MobiDB-lite"/>
    </source>
</evidence>
<feature type="coiled-coil region" evidence="1">
    <location>
        <begin position="334"/>
        <end position="396"/>
    </location>
</feature>
<organism evidence="4 5">
    <name type="scientific">Lingula anatina</name>
    <name type="common">Brachiopod</name>
    <name type="synonym">Lingula unguis</name>
    <dbReference type="NCBI Taxonomy" id="7574"/>
    <lineage>
        <taxon>Eukaryota</taxon>
        <taxon>Metazoa</taxon>
        <taxon>Spiralia</taxon>
        <taxon>Lophotrochozoa</taxon>
        <taxon>Brachiopoda</taxon>
        <taxon>Linguliformea</taxon>
        <taxon>Lingulata</taxon>
        <taxon>Lingulida</taxon>
        <taxon>Linguloidea</taxon>
        <taxon>Lingulidae</taxon>
        <taxon>Lingula</taxon>
    </lineage>
</organism>
<dbReference type="Gene3D" id="1.10.533.10">
    <property type="entry name" value="Death Domain, Fas"/>
    <property type="match status" value="1"/>
</dbReference>
<keyword evidence="4" id="KW-1185">Reference proteome</keyword>
<feature type="compositionally biased region" description="Pro residues" evidence="2">
    <location>
        <begin position="27"/>
        <end position="40"/>
    </location>
</feature>
<feature type="domain" description="Death" evidence="3">
    <location>
        <begin position="483"/>
        <end position="577"/>
    </location>
</feature>